<evidence type="ECO:0000256" key="1">
    <source>
        <dbReference type="SAM" id="MobiDB-lite"/>
    </source>
</evidence>
<keyword evidence="4" id="KW-1185">Reference proteome</keyword>
<feature type="region of interest" description="Disordered" evidence="1">
    <location>
        <begin position="208"/>
        <end position="244"/>
    </location>
</feature>
<gene>
    <name evidence="3" type="ORF">DU506_02965</name>
</gene>
<reference evidence="3 4" key="1">
    <citation type="submission" date="2018-07" db="EMBL/GenBank/DDBJ databases">
        <title>Halomonas rutogse sp. nov., isolated from Lake TangqianCo on Tibetan Plateau.</title>
        <authorList>
            <person name="Lu H."/>
            <person name="Xing P."/>
            <person name="Wu Q."/>
        </authorList>
    </citation>
    <scope>NUCLEOTIDE SEQUENCE [LARGE SCALE GENOMIC DNA]</scope>
    <source>
        <strain evidence="3 4">TQ8S</strain>
    </source>
</reference>
<proteinExistence type="predicted"/>
<feature type="transmembrane region" description="Helical" evidence="2">
    <location>
        <begin position="59"/>
        <end position="77"/>
    </location>
</feature>
<keyword evidence="2" id="KW-0812">Transmembrane</keyword>
<dbReference type="AlphaFoldDB" id="A0A368U8K7"/>
<dbReference type="EMBL" id="QPIJ01000003">
    <property type="protein sequence ID" value="RCV93295.1"/>
    <property type="molecule type" value="Genomic_DNA"/>
</dbReference>
<keyword evidence="2" id="KW-1133">Transmembrane helix</keyword>
<protein>
    <submittedName>
        <fullName evidence="3">GntP family permease</fullName>
    </submittedName>
</protein>
<organism evidence="3 4">
    <name type="scientific">Vreelandella rituensis</name>
    <dbReference type="NCBI Taxonomy" id="2282306"/>
    <lineage>
        <taxon>Bacteria</taxon>
        <taxon>Pseudomonadati</taxon>
        <taxon>Pseudomonadota</taxon>
        <taxon>Gammaproteobacteria</taxon>
        <taxon>Oceanospirillales</taxon>
        <taxon>Halomonadaceae</taxon>
        <taxon>Vreelandella</taxon>
    </lineage>
</organism>
<feature type="transmembrane region" description="Helical" evidence="2">
    <location>
        <begin position="30"/>
        <end position="47"/>
    </location>
</feature>
<dbReference type="PANTHER" id="PTHR30354:SF7">
    <property type="entry name" value="BLL7963 PROTEIN"/>
    <property type="match status" value="1"/>
</dbReference>
<feature type="transmembrane region" description="Helical" evidence="2">
    <location>
        <begin position="361"/>
        <end position="387"/>
    </location>
</feature>
<keyword evidence="2" id="KW-0472">Membrane</keyword>
<evidence type="ECO:0000256" key="2">
    <source>
        <dbReference type="SAM" id="Phobius"/>
    </source>
</evidence>
<name>A0A368U8K7_9GAMM</name>
<evidence type="ECO:0000313" key="3">
    <source>
        <dbReference type="EMBL" id="RCV93295.1"/>
    </source>
</evidence>
<feature type="transmembrane region" description="Helical" evidence="2">
    <location>
        <begin position="320"/>
        <end position="340"/>
    </location>
</feature>
<dbReference type="OrthoDB" id="86125at2"/>
<dbReference type="Pfam" id="PF02447">
    <property type="entry name" value="GntP_permease"/>
    <property type="match status" value="1"/>
</dbReference>
<comment type="caution">
    <text evidence="3">The sequence shown here is derived from an EMBL/GenBank/DDBJ whole genome shotgun (WGS) entry which is preliminary data.</text>
</comment>
<dbReference type="GO" id="GO:0005886">
    <property type="term" value="C:plasma membrane"/>
    <property type="evidence" value="ECO:0007669"/>
    <property type="project" value="TreeGrafter"/>
</dbReference>
<feature type="transmembrane region" description="Helical" evidence="2">
    <location>
        <begin position="399"/>
        <end position="424"/>
    </location>
</feature>
<dbReference type="RefSeq" id="WP_114485472.1">
    <property type="nucleotide sequence ID" value="NZ_CBCSHM010000025.1"/>
</dbReference>
<feature type="compositionally biased region" description="Basic and acidic residues" evidence="1">
    <location>
        <begin position="215"/>
        <end position="242"/>
    </location>
</feature>
<feature type="transmembrane region" description="Helical" evidence="2">
    <location>
        <begin position="476"/>
        <end position="502"/>
    </location>
</feature>
<sequence>MTGILSIVVALVLLMYLAYRGLSLLILAPVLAALVALVSVEAPLLASYTQIFMGAAGDFIVRFFPLFLLGAIFGKLMEDSGSAEVLASAIVRRLGEARAILAVVLSCALMTYGGVSLFVVAFAVYPIAAALFRQADIPKRLIPGTIALGAFTFTMTALPGTPAIQNAIPMPYFGTSPFAAPGLGILTGLFMLVAGQAWLDHRARRAQRTGEGYGEESHGGEKSDTGKIHGGQEENESGKGKDMSVGAPLREYAAGEGFDLAEVTPHPPASDRPGLLLALLPIVLVIALNLLFTAVVIPAMETGYLSEPAFGATDIDSVRGVWSVISALVISILLIIATNYRRLTHLTATLDSGANASLLPIFNTASLVGFGAVIASLAAFETISLWVTSVGGDNPLISLAIAVNLLAGMTGSASGGMSIALATLGDTYLAMGQAAGIAPELLHRVTTVATGGLDALPHNGAVITLLSICGLTHRQAYLDIAVVAVLIPLASLVLLIITGTLLGAF</sequence>
<feature type="transmembrane region" description="Helical" evidence="2">
    <location>
        <begin position="140"/>
        <end position="158"/>
    </location>
</feature>
<accession>A0A368U8K7</accession>
<dbReference type="Proteomes" id="UP000253204">
    <property type="component" value="Unassembled WGS sequence"/>
</dbReference>
<dbReference type="InterPro" id="IPR003474">
    <property type="entry name" value="Glcn_transporter"/>
</dbReference>
<evidence type="ECO:0000313" key="4">
    <source>
        <dbReference type="Proteomes" id="UP000253204"/>
    </source>
</evidence>
<feature type="transmembrane region" description="Helical" evidence="2">
    <location>
        <begin position="97"/>
        <end position="128"/>
    </location>
</feature>
<dbReference type="PANTHER" id="PTHR30354">
    <property type="entry name" value="GNT FAMILY GLUCONATE TRANSPORTER"/>
    <property type="match status" value="1"/>
</dbReference>
<feature type="transmembrane region" description="Helical" evidence="2">
    <location>
        <begin position="275"/>
        <end position="300"/>
    </location>
</feature>
<feature type="transmembrane region" description="Helical" evidence="2">
    <location>
        <begin position="178"/>
        <end position="199"/>
    </location>
</feature>
<dbReference type="GO" id="GO:0015128">
    <property type="term" value="F:gluconate transmembrane transporter activity"/>
    <property type="evidence" value="ECO:0007669"/>
    <property type="project" value="InterPro"/>
</dbReference>